<feature type="domain" description="SpoVT-AbrB" evidence="4">
    <location>
        <begin position="14"/>
        <end position="57"/>
    </location>
</feature>
<dbReference type="Pfam" id="PF04014">
    <property type="entry name" value="MazE_antitoxin"/>
    <property type="match status" value="1"/>
</dbReference>
<keyword evidence="1" id="KW-0238">DNA-binding</keyword>
<dbReference type="PROSITE" id="PS50030">
    <property type="entry name" value="UBA"/>
    <property type="match status" value="1"/>
</dbReference>
<keyword evidence="5" id="KW-0251">Elongation factor</keyword>
<evidence type="ECO:0000259" key="3">
    <source>
        <dbReference type="PROSITE" id="PS50030"/>
    </source>
</evidence>
<dbReference type="EMBL" id="CGIH01000028">
    <property type="protein sequence ID" value="CFX73515.1"/>
    <property type="molecule type" value="Genomic_DNA"/>
</dbReference>
<protein>
    <submittedName>
        <fullName evidence="5">Ubiquitin-associated/translation elongation factor EF1B, N-terminal, eukaryote</fullName>
    </submittedName>
</protein>
<dbReference type="InterPro" id="IPR037914">
    <property type="entry name" value="SpoVT-AbrB_sf"/>
</dbReference>
<feature type="domain" description="UBA" evidence="3">
    <location>
        <begin position="61"/>
        <end position="101"/>
    </location>
</feature>
<dbReference type="PROSITE" id="PS51740">
    <property type="entry name" value="SPOVT_ABRB"/>
    <property type="match status" value="1"/>
</dbReference>
<gene>
    <name evidence="5" type="ORF">1748</name>
</gene>
<accession>A0A0E4C8V5</accession>
<dbReference type="SMART" id="SM00966">
    <property type="entry name" value="SpoVT_AbrB"/>
    <property type="match status" value="1"/>
</dbReference>
<reference evidence="5 6" key="1">
    <citation type="submission" date="2015-03" db="EMBL/GenBank/DDBJ databases">
        <authorList>
            <person name="Murphy D."/>
        </authorList>
    </citation>
    <scope>NUCLEOTIDE SEQUENCE [LARGE SCALE GENOMIC DNA]</scope>
    <source>
        <strain evidence="5 6">OL-4</strain>
    </source>
</reference>
<keyword evidence="6" id="KW-1185">Reference proteome</keyword>
<dbReference type="STRING" id="690567.1748"/>
<evidence type="ECO:0000256" key="1">
    <source>
        <dbReference type="PROSITE-ProRule" id="PRU01076"/>
    </source>
</evidence>
<keyword evidence="5" id="KW-0648">Protein biosynthesis</keyword>
<sequence length="124" mass="14062">MPRVKIKGENPMIKKRISVSQKRQITIPIEFYNSLGIDKEVECYVQNNAIVIRPVRESSGEFDEQILADLIAQGLSGQELLDKFKETRRQIRPAVERLLDEARLAAQGQASSKTYEDVFGPEAD</sequence>
<organism evidence="5 6">
    <name type="scientific">Syntrophomonas zehnderi OL-4</name>
    <dbReference type="NCBI Taxonomy" id="690567"/>
    <lineage>
        <taxon>Bacteria</taxon>
        <taxon>Bacillati</taxon>
        <taxon>Bacillota</taxon>
        <taxon>Clostridia</taxon>
        <taxon>Eubacteriales</taxon>
        <taxon>Syntrophomonadaceae</taxon>
        <taxon>Syntrophomonas</taxon>
    </lineage>
</organism>
<dbReference type="InterPro" id="IPR007159">
    <property type="entry name" value="SpoVT-AbrB_dom"/>
</dbReference>
<name>A0A0E4C8V5_9FIRM</name>
<evidence type="ECO:0000313" key="5">
    <source>
        <dbReference type="EMBL" id="CFX73515.1"/>
    </source>
</evidence>
<dbReference type="Proteomes" id="UP000045545">
    <property type="component" value="Unassembled WGS sequence"/>
</dbReference>
<dbReference type="GO" id="GO:0003746">
    <property type="term" value="F:translation elongation factor activity"/>
    <property type="evidence" value="ECO:0007669"/>
    <property type="project" value="UniProtKB-KW"/>
</dbReference>
<proteinExistence type="predicted"/>
<dbReference type="SUPFAM" id="SSF89447">
    <property type="entry name" value="AbrB/MazE/MraZ-like"/>
    <property type="match status" value="1"/>
</dbReference>
<dbReference type="InterPro" id="IPR015940">
    <property type="entry name" value="UBA"/>
</dbReference>
<feature type="region of interest" description="Disordered" evidence="2">
    <location>
        <begin position="105"/>
        <end position="124"/>
    </location>
</feature>
<evidence type="ECO:0000259" key="4">
    <source>
        <dbReference type="PROSITE" id="PS51740"/>
    </source>
</evidence>
<evidence type="ECO:0000256" key="2">
    <source>
        <dbReference type="SAM" id="MobiDB-lite"/>
    </source>
</evidence>
<dbReference type="AlphaFoldDB" id="A0A0E4C8V5"/>
<dbReference type="GO" id="GO:0003677">
    <property type="term" value="F:DNA binding"/>
    <property type="evidence" value="ECO:0007669"/>
    <property type="project" value="UniProtKB-UniRule"/>
</dbReference>
<evidence type="ECO:0000313" key="6">
    <source>
        <dbReference type="Proteomes" id="UP000045545"/>
    </source>
</evidence>